<feature type="compositionally biased region" description="Basic and acidic residues" evidence="3">
    <location>
        <begin position="168"/>
        <end position="182"/>
    </location>
</feature>
<dbReference type="EMBL" id="OU466861">
    <property type="protein sequence ID" value="CAH2064095.1"/>
    <property type="molecule type" value="Genomic_DNA"/>
</dbReference>
<organism evidence="5 6">
    <name type="scientific">Thlaspi arvense</name>
    <name type="common">Field penny-cress</name>
    <dbReference type="NCBI Taxonomy" id="13288"/>
    <lineage>
        <taxon>Eukaryota</taxon>
        <taxon>Viridiplantae</taxon>
        <taxon>Streptophyta</taxon>
        <taxon>Embryophyta</taxon>
        <taxon>Tracheophyta</taxon>
        <taxon>Spermatophyta</taxon>
        <taxon>Magnoliopsida</taxon>
        <taxon>eudicotyledons</taxon>
        <taxon>Gunneridae</taxon>
        <taxon>Pentapetalae</taxon>
        <taxon>rosids</taxon>
        <taxon>malvids</taxon>
        <taxon>Brassicales</taxon>
        <taxon>Brassicaceae</taxon>
        <taxon>Thlaspideae</taxon>
        <taxon>Thlaspi</taxon>
    </lineage>
</organism>
<dbReference type="InterPro" id="IPR012334">
    <property type="entry name" value="Pectin_lyas_fold"/>
</dbReference>
<dbReference type="AlphaFoldDB" id="A0AAU9SI49"/>
<dbReference type="GO" id="GO:0030570">
    <property type="term" value="F:pectate lyase activity"/>
    <property type="evidence" value="ECO:0007669"/>
    <property type="project" value="InterPro"/>
</dbReference>
<feature type="signal peptide" evidence="4">
    <location>
        <begin position="1"/>
        <end position="22"/>
    </location>
</feature>
<dbReference type="Gene3D" id="2.160.20.10">
    <property type="entry name" value="Single-stranded right-handed beta-helix, Pectin lyase-like"/>
    <property type="match status" value="2"/>
</dbReference>
<evidence type="ECO:0000313" key="5">
    <source>
        <dbReference type="EMBL" id="CAH2064095.1"/>
    </source>
</evidence>
<dbReference type="InterPro" id="IPR011050">
    <property type="entry name" value="Pectin_lyase_fold/virulence"/>
</dbReference>
<proteinExistence type="inferred from homology"/>
<keyword evidence="2 4" id="KW-0732">Signal</keyword>
<reference evidence="5 6" key="1">
    <citation type="submission" date="2022-03" db="EMBL/GenBank/DDBJ databases">
        <authorList>
            <person name="Nunn A."/>
            <person name="Chopra R."/>
            <person name="Nunn A."/>
            <person name="Contreras Garrido A."/>
        </authorList>
    </citation>
    <scope>NUCLEOTIDE SEQUENCE [LARGE SCALE GENOMIC DNA]</scope>
</reference>
<evidence type="ECO:0000256" key="2">
    <source>
        <dbReference type="ARBA" id="ARBA00022729"/>
    </source>
</evidence>
<evidence type="ECO:0000256" key="1">
    <source>
        <dbReference type="ARBA" id="ARBA00010980"/>
    </source>
</evidence>
<dbReference type="PANTHER" id="PTHR31683:SF201">
    <property type="entry name" value="PECTATE LYASE 13-RELATED"/>
    <property type="match status" value="1"/>
</dbReference>
<evidence type="ECO:0008006" key="7">
    <source>
        <dbReference type="Google" id="ProtNLM"/>
    </source>
</evidence>
<protein>
    <recommendedName>
        <fullName evidence="7">Pectate lyase</fullName>
    </recommendedName>
</protein>
<evidence type="ECO:0000256" key="4">
    <source>
        <dbReference type="SAM" id="SignalP"/>
    </source>
</evidence>
<feature type="region of interest" description="Disordered" evidence="3">
    <location>
        <begin position="158"/>
        <end position="183"/>
    </location>
</feature>
<dbReference type="InterPro" id="IPR018082">
    <property type="entry name" value="AmbAllergen"/>
</dbReference>
<sequence length="324" mass="34002">MLLPHLSGAIFLLCLFFALLEATKSLNLTLPHQHPSPDSVALHVLSSINASLSRRQLSSSSSSSTCRTGNPIDDCWRCDSSDWSSNRQRLADCSIGFGRGTLGGKNGRIYVVTDSSDNNPANPTEGTLRYGVIQEEPLWIVFSSNMLISGNPTINSQGNRYSAPSDPSAKEVTKRVDSKDDGEWSNWNWRTEGDLMENGAFFVASGESVSSLFSKASSVEPKAAALVDQLTQNAGVFGGPRDDEGQSGDSGGGGSGGSDISGGVSGAIGGTTRGSSSSSSGGDDSNFFGMIFGSDAPPPRPRLTLLFSLLMICVLSSSTTLLLL</sequence>
<dbReference type="InterPro" id="IPR045032">
    <property type="entry name" value="PEL"/>
</dbReference>
<gene>
    <name evidence="5" type="ORF">TAV2_LOCUS15392</name>
</gene>
<evidence type="ECO:0000313" key="6">
    <source>
        <dbReference type="Proteomes" id="UP000836841"/>
    </source>
</evidence>
<keyword evidence="6" id="KW-1185">Reference proteome</keyword>
<dbReference type="PRINTS" id="PR00807">
    <property type="entry name" value="AMBALLERGEN"/>
</dbReference>
<dbReference type="Proteomes" id="UP000836841">
    <property type="component" value="Chromosome 5"/>
</dbReference>
<feature type="chain" id="PRO_5043695413" description="Pectate lyase" evidence="4">
    <location>
        <begin position="23"/>
        <end position="324"/>
    </location>
</feature>
<feature type="region of interest" description="Disordered" evidence="3">
    <location>
        <begin position="234"/>
        <end position="281"/>
    </location>
</feature>
<feature type="compositionally biased region" description="Gly residues" evidence="3">
    <location>
        <begin position="248"/>
        <end position="272"/>
    </location>
</feature>
<comment type="similarity">
    <text evidence="1">Belongs to the polysaccharide lyase 1 family.</text>
</comment>
<accession>A0AAU9SI49</accession>
<evidence type="ECO:0000256" key="3">
    <source>
        <dbReference type="SAM" id="MobiDB-lite"/>
    </source>
</evidence>
<dbReference type="SUPFAM" id="SSF51126">
    <property type="entry name" value="Pectin lyase-like"/>
    <property type="match status" value="2"/>
</dbReference>
<dbReference type="PANTHER" id="PTHR31683">
    <property type="entry name" value="PECTATE LYASE 18-RELATED"/>
    <property type="match status" value="1"/>
</dbReference>
<name>A0AAU9SI49_THLAR</name>